<dbReference type="AlphaFoldDB" id="A0A1H2S3H4"/>
<organism evidence="3 4">
    <name type="scientific">Flagellimonas zhangzhouensis</name>
    <dbReference type="NCBI Taxonomy" id="1073328"/>
    <lineage>
        <taxon>Bacteria</taxon>
        <taxon>Pseudomonadati</taxon>
        <taxon>Bacteroidota</taxon>
        <taxon>Flavobacteriia</taxon>
        <taxon>Flavobacteriales</taxon>
        <taxon>Flavobacteriaceae</taxon>
        <taxon>Flagellimonas</taxon>
    </lineage>
</organism>
<dbReference type="RefSeq" id="WP_090295673.1">
    <property type="nucleotide sequence ID" value="NZ_FNKI01000002.1"/>
</dbReference>
<gene>
    <name evidence="3" type="ORF">SAMN04487892_0913</name>
</gene>
<name>A0A1H2S3H4_9FLAO</name>
<dbReference type="Gene3D" id="2.30.180.10">
    <property type="entry name" value="FAS1 domain"/>
    <property type="match status" value="1"/>
</dbReference>
<dbReference type="Proteomes" id="UP000199592">
    <property type="component" value="Unassembled WGS sequence"/>
</dbReference>
<proteinExistence type="predicted"/>
<dbReference type="GO" id="GO:0005615">
    <property type="term" value="C:extracellular space"/>
    <property type="evidence" value="ECO:0007669"/>
    <property type="project" value="TreeGrafter"/>
</dbReference>
<evidence type="ECO:0000259" key="2">
    <source>
        <dbReference type="PROSITE" id="PS50213"/>
    </source>
</evidence>
<protein>
    <submittedName>
        <fullName evidence="3">Fasciclin domain-containing protein</fullName>
    </submittedName>
</protein>
<feature type="domain" description="FAS1" evidence="2">
    <location>
        <begin position="31"/>
        <end position="176"/>
    </location>
</feature>
<dbReference type="InterPro" id="IPR036378">
    <property type="entry name" value="FAS1_dom_sf"/>
</dbReference>
<dbReference type="InterPro" id="IPR050904">
    <property type="entry name" value="Adhesion/Biosynth-related"/>
</dbReference>
<dbReference type="PANTHER" id="PTHR10900:SF77">
    <property type="entry name" value="FI19380P1"/>
    <property type="match status" value="1"/>
</dbReference>
<dbReference type="EMBL" id="FNMY01000001">
    <property type="protein sequence ID" value="SDW26262.1"/>
    <property type="molecule type" value="Genomic_DNA"/>
</dbReference>
<dbReference type="PROSITE" id="PS50213">
    <property type="entry name" value="FAS1"/>
    <property type="match status" value="1"/>
</dbReference>
<dbReference type="SMART" id="SM00554">
    <property type="entry name" value="FAS1"/>
    <property type="match status" value="1"/>
</dbReference>
<accession>A0A1H2S3H4</accession>
<sequence>MKPTNSLITKALFALFFTSSVVTFAQSNNTDKALLSESGDIAHHSILAEAVRASELGELLNNSGPLTIFAPSDAAFERFSSDKITELINAEDKTALKTLLTYHIVAGQLTASRILRAMCRGNGTASFTTVQGKKLTAHMEGYDIVLTDPVGNRAKITTADRNLKNDGIIHEIDSVILPAQM</sequence>
<evidence type="ECO:0000313" key="3">
    <source>
        <dbReference type="EMBL" id="SDW26262.1"/>
    </source>
</evidence>
<evidence type="ECO:0000256" key="1">
    <source>
        <dbReference type="SAM" id="SignalP"/>
    </source>
</evidence>
<dbReference type="SUPFAM" id="SSF82153">
    <property type="entry name" value="FAS1 domain"/>
    <property type="match status" value="1"/>
</dbReference>
<dbReference type="OrthoDB" id="9800666at2"/>
<keyword evidence="4" id="KW-1185">Reference proteome</keyword>
<feature type="signal peptide" evidence="1">
    <location>
        <begin position="1"/>
        <end position="25"/>
    </location>
</feature>
<dbReference type="Pfam" id="PF02469">
    <property type="entry name" value="Fasciclin"/>
    <property type="match status" value="1"/>
</dbReference>
<evidence type="ECO:0000313" key="4">
    <source>
        <dbReference type="Proteomes" id="UP000199592"/>
    </source>
</evidence>
<dbReference type="InterPro" id="IPR000782">
    <property type="entry name" value="FAS1_domain"/>
</dbReference>
<dbReference type="PANTHER" id="PTHR10900">
    <property type="entry name" value="PERIOSTIN-RELATED"/>
    <property type="match status" value="1"/>
</dbReference>
<keyword evidence="1" id="KW-0732">Signal</keyword>
<reference evidence="4" key="1">
    <citation type="submission" date="2016-10" db="EMBL/GenBank/DDBJ databases">
        <authorList>
            <person name="Varghese N."/>
            <person name="Submissions S."/>
        </authorList>
    </citation>
    <scope>NUCLEOTIDE SEQUENCE [LARGE SCALE GENOMIC DNA]</scope>
    <source>
        <strain evidence="4">DSM 25030</strain>
    </source>
</reference>
<feature type="chain" id="PRO_5011776472" evidence="1">
    <location>
        <begin position="26"/>
        <end position="181"/>
    </location>
</feature>